<dbReference type="RefSeq" id="WP_020963402.1">
    <property type="nucleotide sequence ID" value="NZ_CP007493.1"/>
</dbReference>
<organism evidence="3 4">
    <name type="scientific">Thermofilum adornatum 1505</name>
    <dbReference type="NCBI Taxonomy" id="697581"/>
    <lineage>
        <taxon>Archaea</taxon>
        <taxon>Thermoproteota</taxon>
        <taxon>Thermoprotei</taxon>
        <taxon>Thermofilales</taxon>
        <taxon>Thermofilaceae</taxon>
        <taxon>Thermofilum</taxon>
    </lineage>
</organism>
<dbReference type="Pfam" id="PF13439">
    <property type="entry name" value="Glyco_transf_4"/>
    <property type="match status" value="1"/>
</dbReference>
<dbReference type="InterPro" id="IPR050194">
    <property type="entry name" value="Glycosyltransferase_grp1"/>
</dbReference>
<dbReference type="GeneID" id="16574401"/>
<sequence length="363" mass="40733">MHVLLVSEWGPCRHGGVASQVSLLENWLKQRSYQVSVLCNHGCCKGSGHVEASSLLPLDHYFAIPSPSFIEETVRRLKPDVIHVHHVFTPLSLATGAICKRLEVPCIFTNHSLPPVGSPDKWAPLSYVSLYRWILKPTIATAVSNAAADFLKRFLGWRNVKVIPNAVDCEKYRPGDRKRENIVLYVGRLVWRKGVHVLVEASSILSETSRDTKIIIAGDGYMKPYLQAIAPNDERVLFLGEVDEQRKIKLYQESKVFVLPSLGGESFGVVLIESFASGTPVVASRVGGIPEIVDHYVNGLLTRPGDARDLAKAIKLLLDDEELWSRLSYNARKKAEEKYSIRNIGRMYEETYIETLEKNKVQN</sequence>
<dbReference type="CDD" id="cd03801">
    <property type="entry name" value="GT4_PimA-like"/>
    <property type="match status" value="1"/>
</dbReference>
<evidence type="ECO:0000259" key="2">
    <source>
        <dbReference type="Pfam" id="PF13439"/>
    </source>
</evidence>
<dbReference type="InterPro" id="IPR028098">
    <property type="entry name" value="Glyco_trans_4-like_N"/>
</dbReference>
<evidence type="ECO:0000313" key="4">
    <source>
        <dbReference type="Proteomes" id="UP000266720"/>
    </source>
</evidence>
<dbReference type="Pfam" id="PF00534">
    <property type="entry name" value="Glycos_transf_1"/>
    <property type="match status" value="1"/>
</dbReference>
<dbReference type="STRING" id="697581.TCARB_0837"/>
<evidence type="ECO:0000313" key="3">
    <source>
        <dbReference type="EMBL" id="AJB41889.1"/>
    </source>
</evidence>
<dbReference type="KEGG" id="tcb:TCARB_0837"/>
<keyword evidence="3" id="KW-0808">Transferase</keyword>
<evidence type="ECO:0000259" key="1">
    <source>
        <dbReference type="Pfam" id="PF00534"/>
    </source>
</evidence>
<name>A0A3G1A526_9CREN</name>
<protein>
    <submittedName>
        <fullName evidence="3">Glycosyltransferase</fullName>
    </submittedName>
</protein>
<reference evidence="4" key="1">
    <citation type="book" date="2010" name="EXTREMOPHILES" publisher="0:0-0">
        <title>Complete genome sequences of ten hyperthermophilic archaea reveal their metabolic capabilities and possible ecological roles.</title>
        <editorList>
            <person name="?"/>
        </editorList>
        <authorList>
            <person name="Ravin N.V."/>
            <person name="Mardanov A.V."/>
            <person name="Bonch-Osmolovskaya E.A."/>
            <person name="Skryabin K.G."/>
        </authorList>
    </citation>
    <scope>NUCLEOTIDE SEQUENCE [LARGE SCALE GENOMIC DNA]</scope>
    <source>
        <strain evidence="4">1505</strain>
    </source>
</reference>
<dbReference type="PANTHER" id="PTHR45947:SF3">
    <property type="entry name" value="SULFOQUINOVOSYL TRANSFERASE SQD2"/>
    <property type="match status" value="1"/>
</dbReference>
<proteinExistence type="predicted"/>
<feature type="domain" description="Glycosyltransferase subfamily 4-like N-terminal" evidence="2">
    <location>
        <begin position="15"/>
        <end position="170"/>
    </location>
</feature>
<dbReference type="GeneID" id="25406264"/>
<dbReference type="PANTHER" id="PTHR45947">
    <property type="entry name" value="SULFOQUINOVOSYL TRANSFERASE SQD2"/>
    <property type="match status" value="1"/>
</dbReference>
<accession>A0A3G1A526</accession>
<gene>
    <name evidence="3" type="ORF">TCARB_0837</name>
</gene>
<dbReference type="Gene3D" id="3.40.50.2000">
    <property type="entry name" value="Glycogen Phosphorylase B"/>
    <property type="match status" value="2"/>
</dbReference>
<dbReference type="Proteomes" id="UP000266720">
    <property type="component" value="Chromosome"/>
</dbReference>
<feature type="domain" description="Glycosyl transferase family 1" evidence="1">
    <location>
        <begin position="177"/>
        <end position="333"/>
    </location>
</feature>
<dbReference type="AlphaFoldDB" id="A0A3G1A526"/>
<dbReference type="GO" id="GO:0016757">
    <property type="term" value="F:glycosyltransferase activity"/>
    <property type="evidence" value="ECO:0007669"/>
    <property type="project" value="InterPro"/>
</dbReference>
<dbReference type="InterPro" id="IPR001296">
    <property type="entry name" value="Glyco_trans_1"/>
</dbReference>
<dbReference type="SUPFAM" id="SSF53756">
    <property type="entry name" value="UDP-Glycosyltransferase/glycogen phosphorylase"/>
    <property type="match status" value="1"/>
</dbReference>
<dbReference type="EMBL" id="CP007493">
    <property type="protein sequence ID" value="AJB41889.1"/>
    <property type="molecule type" value="Genomic_DNA"/>
</dbReference>